<dbReference type="GeneID" id="54469727"/>
<feature type="compositionally biased region" description="Basic and acidic residues" evidence="3">
    <location>
        <begin position="305"/>
        <end position="315"/>
    </location>
</feature>
<reference evidence="7" key="3">
    <citation type="submission" date="2025-04" db="UniProtKB">
        <authorList>
            <consortium name="RefSeq"/>
        </authorList>
    </citation>
    <scope>IDENTIFICATION</scope>
    <source>
        <strain evidence="7">CBS 304.34</strain>
    </source>
</reference>
<dbReference type="Proteomes" id="UP000504636">
    <property type="component" value="Unplaced"/>
</dbReference>
<accession>A0A6A6YHH1</accession>
<keyword evidence="6" id="KW-1185">Reference proteome</keyword>
<dbReference type="PANTHER" id="PTHR12765">
    <property type="entry name" value="RED PROTEIN IK FACTOR CYTOKINE IK"/>
    <property type="match status" value="1"/>
</dbReference>
<dbReference type="RefSeq" id="XP_033574937.1">
    <property type="nucleotide sequence ID" value="XM_033728834.1"/>
</dbReference>
<dbReference type="InterPro" id="IPR039896">
    <property type="entry name" value="Red-like"/>
</dbReference>
<keyword evidence="2" id="KW-0539">Nucleus</keyword>
<evidence type="ECO:0000259" key="4">
    <source>
        <dbReference type="Pfam" id="PF07808"/>
    </source>
</evidence>
<gene>
    <name evidence="5 7" type="ORF">BDZ99DRAFT_70196</name>
</gene>
<sequence length="559" mass="60860">MNNQQFRRLVLDTPARAQNGASSPPNRAGATPGAALGSRARSSIPMTPRSVRGSVNNEFARQLAERNSGGKTQKKFRSSAAPKGYKLAAGYRDRTKDRVDDEDDDRAKRIKALDEQLKEGVIDRPTYEHMVGEITGGDISATHLVKGLDHKLLERVMRGEDVLSGAPPAKAEPEPDVDDEFEQLEEKEVAPLVREKAERLPDEMPPPPLPVAGVKRSRDAILAELKAQRKAAAEAAAAEYEKKYPTLDTGFQRVSENMDKTRVEIDKKGREVLIITDEHGKEKRMVRKAKVAENGDESVPSKPMRTLDHGIKVPEKPAAPPEPEEDSDEDIFEGVGADYNPLAGLDEEDDSSSDEEGEAQPSKKAKASSASTEPEGVPEIQPESSASLPSNPSAPSLDTAATPPPPPRPAPRRDYFASSSTAKAPELTSEKPAIDPAILAALNKVQTMDPESALINTEEDMRLKKRAAMLGGADRDLEDIDMGFGSSRFDDAEELEADKRIKLFEWKGAEAGDDEDGDGKKGDKKRKRGPKKRKGDKNSATDVLNVMKIQKESKTKALG</sequence>
<evidence type="ECO:0000313" key="6">
    <source>
        <dbReference type="Proteomes" id="UP000504636"/>
    </source>
</evidence>
<protein>
    <recommendedName>
        <fullName evidence="4">RED-like N-terminal domain-containing protein</fullName>
    </recommendedName>
</protein>
<feature type="compositionally biased region" description="Basic and acidic residues" evidence="3">
    <location>
        <begin position="91"/>
        <end position="103"/>
    </location>
</feature>
<feature type="compositionally biased region" description="Low complexity" evidence="3">
    <location>
        <begin position="384"/>
        <end position="401"/>
    </location>
</feature>
<evidence type="ECO:0000256" key="1">
    <source>
        <dbReference type="ARBA" id="ARBA00004123"/>
    </source>
</evidence>
<reference evidence="5 7" key="1">
    <citation type="journal article" date="2020" name="Stud. Mycol.">
        <title>101 Dothideomycetes genomes: a test case for predicting lifestyles and emergence of pathogens.</title>
        <authorList>
            <person name="Haridas S."/>
            <person name="Albert R."/>
            <person name="Binder M."/>
            <person name="Bloem J."/>
            <person name="Labutti K."/>
            <person name="Salamov A."/>
            <person name="Andreopoulos B."/>
            <person name="Baker S."/>
            <person name="Barry K."/>
            <person name="Bills G."/>
            <person name="Bluhm B."/>
            <person name="Cannon C."/>
            <person name="Castanera R."/>
            <person name="Culley D."/>
            <person name="Daum C."/>
            <person name="Ezra D."/>
            <person name="Gonzalez J."/>
            <person name="Henrissat B."/>
            <person name="Kuo A."/>
            <person name="Liang C."/>
            <person name="Lipzen A."/>
            <person name="Lutzoni F."/>
            <person name="Magnuson J."/>
            <person name="Mondo S."/>
            <person name="Nolan M."/>
            <person name="Ohm R."/>
            <person name="Pangilinan J."/>
            <person name="Park H.-J."/>
            <person name="Ramirez L."/>
            <person name="Alfaro M."/>
            <person name="Sun H."/>
            <person name="Tritt A."/>
            <person name="Yoshinaga Y."/>
            <person name="Zwiers L.-H."/>
            <person name="Turgeon B."/>
            <person name="Goodwin S."/>
            <person name="Spatafora J."/>
            <person name="Crous P."/>
            <person name="Grigoriev I."/>
        </authorList>
    </citation>
    <scope>NUCLEOTIDE SEQUENCE</scope>
    <source>
        <strain evidence="5 7">CBS 304.34</strain>
    </source>
</reference>
<proteinExistence type="predicted"/>
<dbReference type="GO" id="GO:0005634">
    <property type="term" value="C:nucleus"/>
    <property type="evidence" value="ECO:0007669"/>
    <property type="project" value="UniProtKB-SubCell"/>
</dbReference>
<feature type="compositionally biased region" description="Acidic residues" evidence="3">
    <location>
        <begin position="322"/>
        <end position="332"/>
    </location>
</feature>
<dbReference type="InterPro" id="IPR012916">
    <property type="entry name" value="RED_N"/>
</dbReference>
<feature type="region of interest" description="Disordered" evidence="3">
    <location>
        <begin position="506"/>
        <end position="559"/>
    </location>
</feature>
<evidence type="ECO:0000256" key="3">
    <source>
        <dbReference type="SAM" id="MobiDB-lite"/>
    </source>
</evidence>
<organism evidence="5">
    <name type="scientific">Mytilinidion resinicola</name>
    <dbReference type="NCBI Taxonomy" id="574789"/>
    <lineage>
        <taxon>Eukaryota</taxon>
        <taxon>Fungi</taxon>
        <taxon>Dikarya</taxon>
        <taxon>Ascomycota</taxon>
        <taxon>Pezizomycotina</taxon>
        <taxon>Dothideomycetes</taxon>
        <taxon>Pleosporomycetidae</taxon>
        <taxon>Mytilinidiales</taxon>
        <taxon>Mytilinidiaceae</taxon>
        <taxon>Mytilinidion</taxon>
    </lineage>
</organism>
<evidence type="ECO:0000256" key="2">
    <source>
        <dbReference type="ARBA" id="ARBA00023242"/>
    </source>
</evidence>
<dbReference type="AlphaFoldDB" id="A0A6A6YHH1"/>
<reference evidence="7" key="2">
    <citation type="submission" date="2020-04" db="EMBL/GenBank/DDBJ databases">
        <authorList>
            <consortium name="NCBI Genome Project"/>
        </authorList>
    </citation>
    <scope>NUCLEOTIDE SEQUENCE</scope>
    <source>
        <strain evidence="7">CBS 304.34</strain>
    </source>
</reference>
<feature type="domain" description="RED-like N-terminal" evidence="4">
    <location>
        <begin position="74"/>
        <end position="157"/>
    </location>
</feature>
<evidence type="ECO:0000313" key="5">
    <source>
        <dbReference type="EMBL" id="KAF2807973.1"/>
    </source>
</evidence>
<feature type="region of interest" description="Disordered" evidence="3">
    <location>
        <begin position="1"/>
        <end position="103"/>
    </location>
</feature>
<comment type="subcellular location">
    <subcellularLocation>
        <location evidence="1">Nucleus</location>
    </subcellularLocation>
</comment>
<dbReference type="Pfam" id="PF07808">
    <property type="entry name" value="RED_N"/>
    <property type="match status" value="1"/>
</dbReference>
<dbReference type="EMBL" id="MU003704">
    <property type="protein sequence ID" value="KAF2807973.1"/>
    <property type="molecule type" value="Genomic_DNA"/>
</dbReference>
<feature type="compositionally biased region" description="Basic and acidic residues" evidence="3">
    <location>
        <begin position="549"/>
        <end position="559"/>
    </location>
</feature>
<name>A0A6A6YHH1_9PEZI</name>
<feature type="compositionally biased region" description="Basic residues" evidence="3">
    <location>
        <begin position="522"/>
        <end position="535"/>
    </location>
</feature>
<dbReference type="OrthoDB" id="3366823at2759"/>
<evidence type="ECO:0000313" key="7">
    <source>
        <dbReference type="RefSeq" id="XP_033574937.1"/>
    </source>
</evidence>
<feature type="compositionally biased region" description="Acidic residues" evidence="3">
    <location>
        <begin position="345"/>
        <end position="358"/>
    </location>
</feature>
<feature type="region of interest" description="Disordered" evidence="3">
    <location>
        <begin position="276"/>
        <end position="433"/>
    </location>
</feature>